<comment type="catalytic activity">
    <reaction evidence="3">
        <text>L-seryl-[protein] + ATP = O-phospho-L-seryl-[protein] + ADP + H(+)</text>
        <dbReference type="Rhea" id="RHEA:17989"/>
        <dbReference type="Rhea" id="RHEA-COMP:9863"/>
        <dbReference type="Rhea" id="RHEA-COMP:11604"/>
        <dbReference type="ChEBI" id="CHEBI:15378"/>
        <dbReference type="ChEBI" id="CHEBI:29999"/>
        <dbReference type="ChEBI" id="CHEBI:30616"/>
        <dbReference type="ChEBI" id="CHEBI:83421"/>
        <dbReference type="ChEBI" id="CHEBI:456216"/>
    </reaction>
</comment>
<organism evidence="6">
    <name type="scientific">Opuntia streptacantha</name>
    <name type="common">Prickly pear cactus</name>
    <name type="synonym">Opuntia cardona</name>
    <dbReference type="NCBI Taxonomy" id="393608"/>
    <lineage>
        <taxon>Eukaryota</taxon>
        <taxon>Viridiplantae</taxon>
        <taxon>Streptophyta</taxon>
        <taxon>Embryophyta</taxon>
        <taxon>Tracheophyta</taxon>
        <taxon>Spermatophyta</taxon>
        <taxon>Magnoliopsida</taxon>
        <taxon>eudicotyledons</taxon>
        <taxon>Gunneridae</taxon>
        <taxon>Pentapetalae</taxon>
        <taxon>Caryophyllales</taxon>
        <taxon>Cactineae</taxon>
        <taxon>Cactaceae</taxon>
        <taxon>Opuntioideae</taxon>
        <taxon>Opuntia</taxon>
    </lineage>
</organism>
<reference evidence="6" key="2">
    <citation type="submission" date="2020-07" db="EMBL/GenBank/DDBJ databases">
        <authorList>
            <person name="Vera ALvarez R."/>
            <person name="Arias-Moreno D.M."/>
            <person name="Jimenez-Jacinto V."/>
            <person name="Jimenez-Bremont J.F."/>
            <person name="Swaminathan K."/>
            <person name="Moose S.P."/>
            <person name="Guerrero-Gonzalez M.L."/>
            <person name="Marino-Ramirez L."/>
            <person name="Landsman D."/>
            <person name="Rodriguez-Kessler M."/>
            <person name="Delgado-Sanchez P."/>
        </authorList>
    </citation>
    <scope>NUCLEOTIDE SEQUENCE</scope>
    <source>
        <tissue evidence="6">Cladode</tissue>
    </source>
</reference>
<dbReference type="InterPro" id="IPR045274">
    <property type="entry name" value="WAK-like"/>
</dbReference>
<evidence type="ECO:0000256" key="1">
    <source>
        <dbReference type="ARBA" id="ARBA00022741"/>
    </source>
</evidence>
<dbReference type="Gene3D" id="1.10.510.10">
    <property type="entry name" value="Transferase(Phosphotransferase) domain 1"/>
    <property type="match status" value="1"/>
</dbReference>
<keyword evidence="2" id="KW-0067">ATP-binding</keyword>
<evidence type="ECO:0000256" key="2">
    <source>
        <dbReference type="ARBA" id="ARBA00022840"/>
    </source>
</evidence>
<dbReference type="GO" id="GO:0005886">
    <property type="term" value="C:plasma membrane"/>
    <property type="evidence" value="ECO:0007669"/>
    <property type="project" value="TreeGrafter"/>
</dbReference>
<comment type="catalytic activity">
    <reaction evidence="4">
        <text>L-threonyl-[protein] + ATP = O-phospho-L-threonyl-[protein] + ADP + H(+)</text>
        <dbReference type="Rhea" id="RHEA:46608"/>
        <dbReference type="Rhea" id="RHEA-COMP:11060"/>
        <dbReference type="Rhea" id="RHEA-COMP:11605"/>
        <dbReference type="ChEBI" id="CHEBI:15378"/>
        <dbReference type="ChEBI" id="CHEBI:30013"/>
        <dbReference type="ChEBI" id="CHEBI:30616"/>
        <dbReference type="ChEBI" id="CHEBI:61977"/>
        <dbReference type="ChEBI" id="CHEBI:456216"/>
    </reaction>
</comment>
<dbReference type="PROSITE" id="PS50011">
    <property type="entry name" value="PROTEIN_KINASE_DOM"/>
    <property type="match status" value="1"/>
</dbReference>
<sequence>MLKLRGCCTETRVLLRVYEFIPNGSFYHHIDDSTEDFHVSWRTCLQINTKSAGALAYLHFLSSARIYHRDVKSSNMLLDEKYRAKLSIFGTSRVINIGKTQATTSV</sequence>
<dbReference type="SUPFAM" id="SSF56112">
    <property type="entry name" value="Protein kinase-like (PK-like)"/>
    <property type="match status" value="1"/>
</dbReference>
<evidence type="ECO:0000256" key="3">
    <source>
        <dbReference type="ARBA" id="ARBA00047558"/>
    </source>
</evidence>
<dbReference type="EMBL" id="GISG01012741">
    <property type="protein sequence ID" value="MBA4616658.1"/>
    <property type="molecule type" value="Transcribed_RNA"/>
</dbReference>
<dbReference type="InterPro" id="IPR008271">
    <property type="entry name" value="Ser/Thr_kinase_AS"/>
</dbReference>
<dbReference type="InterPro" id="IPR011009">
    <property type="entry name" value="Kinase-like_dom_sf"/>
</dbReference>
<dbReference type="Pfam" id="PF00069">
    <property type="entry name" value="Pkinase"/>
    <property type="match status" value="1"/>
</dbReference>
<dbReference type="GO" id="GO:0004674">
    <property type="term" value="F:protein serine/threonine kinase activity"/>
    <property type="evidence" value="ECO:0007669"/>
    <property type="project" value="TreeGrafter"/>
</dbReference>
<dbReference type="PANTHER" id="PTHR27005">
    <property type="entry name" value="WALL-ASSOCIATED RECEPTOR KINASE-LIKE 21"/>
    <property type="match status" value="1"/>
</dbReference>
<keyword evidence="1" id="KW-0547">Nucleotide-binding</keyword>
<dbReference type="AlphaFoldDB" id="A0A7C8YF23"/>
<evidence type="ECO:0000256" key="4">
    <source>
        <dbReference type="ARBA" id="ARBA00047951"/>
    </source>
</evidence>
<proteinExistence type="predicted"/>
<protein>
    <recommendedName>
        <fullName evidence="5">Protein kinase domain-containing protein</fullName>
    </recommendedName>
</protein>
<dbReference type="InterPro" id="IPR000719">
    <property type="entry name" value="Prot_kinase_dom"/>
</dbReference>
<dbReference type="GO" id="GO:0007166">
    <property type="term" value="P:cell surface receptor signaling pathway"/>
    <property type="evidence" value="ECO:0007669"/>
    <property type="project" value="InterPro"/>
</dbReference>
<accession>A0A7C8YF23</accession>
<evidence type="ECO:0000313" key="6">
    <source>
        <dbReference type="EMBL" id="MBA4616658.1"/>
    </source>
</evidence>
<dbReference type="PROSITE" id="PS00108">
    <property type="entry name" value="PROTEIN_KINASE_ST"/>
    <property type="match status" value="1"/>
</dbReference>
<reference evidence="6" key="1">
    <citation type="journal article" date="2013" name="J. Plant Res.">
        <title>Effect of fungi and light on seed germination of three Opuntia species from semiarid lands of central Mexico.</title>
        <authorList>
            <person name="Delgado-Sanchez P."/>
            <person name="Jimenez-Bremont J.F."/>
            <person name="Guerrero-Gonzalez Mde L."/>
            <person name="Flores J."/>
        </authorList>
    </citation>
    <scope>NUCLEOTIDE SEQUENCE</scope>
    <source>
        <tissue evidence="6">Cladode</tissue>
    </source>
</reference>
<name>A0A7C8YF23_OPUST</name>
<evidence type="ECO:0000259" key="5">
    <source>
        <dbReference type="PROSITE" id="PS50011"/>
    </source>
</evidence>
<dbReference type="GO" id="GO:0005524">
    <property type="term" value="F:ATP binding"/>
    <property type="evidence" value="ECO:0007669"/>
    <property type="project" value="UniProtKB-KW"/>
</dbReference>
<feature type="domain" description="Protein kinase" evidence="5">
    <location>
        <begin position="1"/>
        <end position="106"/>
    </location>
</feature>
<dbReference type="PANTHER" id="PTHR27005:SF521">
    <property type="entry name" value="WALL-ASSOCIATED RECEPTOR KINASE-LIKE 6"/>
    <property type="match status" value="1"/>
</dbReference>